<dbReference type="AlphaFoldDB" id="A0A0L7KKY8"/>
<feature type="domain" description="Plasmodium falciparum erythrocyte membrane protein 1 acidic terminal segment" evidence="1">
    <location>
        <begin position="2"/>
        <end position="76"/>
    </location>
</feature>
<accession>A0A0L7KKY8</accession>
<reference evidence="2 3" key="1">
    <citation type="submission" date="2006-03" db="EMBL/GenBank/DDBJ databases">
        <title>Annotation of Plasmodium falciparum HB3.</title>
        <authorList>
            <consortium name="The Broad Institute Genome Sequencing Platform"/>
            <person name="Volkman S.K."/>
            <person name="Neafsey D.E."/>
            <person name="Dash A.P."/>
            <person name="Chitnis C.E."/>
            <person name="Hartl D.L."/>
            <person name="Young S.K."/>
            <person name="Zeng Q."/>
            <person name="Koehrsen M."/>
            <person name="Alvarado L."/>
            <person name="Berlin A."/>
            <person name="Borenstein D."/>
            <person name="Chapman S.B."/>
            <person name="Chen Z."/>
            <person name="Engels R."/>
            <person name="Freedman E."/>
            <person name="Gellesch M."/>
            <person name="Goldberg J."/>
            <person name="Griggs A."/>
            <person name="Gujja S."/>
            <person name="Heilman E.R."/>
            <person name="Heiman D.I."/>
            <person name="Howarth C."/>
            <person name="Jen D."/>
            <person name="Larson L."/>
            <person name="Mehta T."/>
            <person name="Neiman D."/>
            <person name="Park D."/>
            <person name="Pearson M."/>
            <person name="Roberts A."/>
            <person name="Saif S."/>
            <person name="Shea T."/>
            <person name="Shenoy N."/>
            <person name="Sisk P."/>
            <person name="Stolte C."/>
            <person name="Sykes S."/>
            <person name="Walk T."/>
            <person name="White J."/>
            <person name="Yandava C."/>
            <person name="Haas B."/>
            <person name="Henn M.R."/>
            <person name="Nusbaum C."/>
            <person name="Birren B."/>
        </authorList>
    </citation>
    <scope>NUCLEOTIDE SEQUENCE [LARGE SCALE GENOMIC DNA]</scope>
    <source>
        <strain evidence="2">HB3</strain>
    </source>
</reference>
<evidence type="ECO:0000313" key="3">
    <source>
        <dbReference type="Proteomes" id="UP000054289"/>
    </source>
</evidence>
<dbReference type="Gene3D" id="1.10.1900.40">
    <property type="entry name" value="Acidic terminal segments, variant surface antigen of PfEMP1"/>
    <property type="match status" value="2"/>
</dbReference>
<reference evidence="3" key="2">
    <citation type="submission" date="2006-03" db="EMBL/GenBank/DDBJ databases">
        <title>The genome sequence of the Plasmodium falciparum HB3.</title>
        <authorList>
            <consortium name="The Broad Institute Genome Sequencing Platform"/>
            <person name="Birren B."/>
            <person name="Lander E."/>
            <person name="Galagan J."/>
            <person name="Nusbaum C."/>
            <person name="Devon K."/>
            <person name="Henn M."/>
            <person name="Jaffe D."/>
            <person name="Butler J."/>
            <person name="Alvarez P."/>
            <person name="Gnerre S."/>
            <person name="Grabherr M."/>
            <person name="Kleber M."/>
            <person name="Mauceli E."/>
            <person name="Brockman W."/>
            <person name="MacCallum I.A."/>
            <person name="Rounsley S."/>
            <person name="Young S."/>
            <person name="LaButti K."/>
            <person name="Pushparaj V."/>
            <person name="DeCaprio D."/>
            <person name="Crawford M."/>
            <person name="Koehrsen M."/>
            <person name="Engels R."/>
            <person name="Montgomery P."/>
            <person name="Pearson M."/>
            <person name="Howarth C."/>
            <person name="Larson L."/>
            <person name="Luoma S."/>
            <person name="White J."/>
            <person name="Kodira C."/>
            <person name="Zeng Q."/>
            <person name="Oleary S."/>
            <person name="Yandava C."/>
            <person name="Alvarado L."/>
            <person name="Wirth D."/>
            <person name="Volkman S."/>
            <person name="Hartl D."/>
        </authorList>
    </citation>
    <scope>NUCLEOTIDE SEQUENCE [LARGE SCALE GENOMIC DNA]</scope>
</reference>
<feature type="domain" description="Plasmodium falciparum erythrocyte membrane protein 1 acidic terminal segment" evidence="1">
    <location>
        <begin position="79"/>
        <end position="291"/>
    </location>
</feature>
<protein>
    <recommendedName>
        <fullName evidence="1">Plasmodium falciparum erythrocyte membrane protein 1 acidic terminal segment domain-containing protein</fullName>
    </recommendedName>
</protein>
<evidence type="ECO:0000313" key="2">
    <source>
        <dbReference type="EMBL" id="KOB63780.1"/>
    </source>
</evidence>
<evidence type="ECO:0000259" key="1">
    <source>
        <dbReference type="Pfam" id="PF15445"/>
    </source>
</evidence>
<name>A0A0L7KKY8_PLAFX</name>
<proteinExistence type="predicted"/>
<dbReference type="EMBL" id="GG700845">
    <property type="protein sequence ID" value="KOB63780.1"/>
    <property type="molecule type" value="Genomic_DNA"/>
</dbReference>
<sequence>MFHINKKPKLRPTKLFRVIDIPQNDYDMSIERSPNRYVPYASDRYKGKTYIYVEAEKTDDYNYVRDISSSDITSSSEMLKPSKTYDARDVPNTHINRMEDTSDPPINKLTDIEWNQLKHEFISQYLKDLPSGMDHQLAHDNIIYDNIYMDIHPNVNILHDNMEEKPFIVSIQDRDLHNSHEEVTYNINWNVPENTNMTTTTTHTKDHTNYASSNDKYSGIDLINDSLCGNNNNVDIYDELLKRKENELFGTKHTKNITFNCVATQTYNDPIMNQIDLFHKWIDRHRDIYAKRGTIRKICYIN</sequence>
<dbReference type="InterPro" id="IPR044932">
    <property type="entry name" value="PfEMP1_ATS_sf"/>
</dbReference>
<dbReference type="Proteomes" id="UP000054289">
    <property type="component" value="Unassembled WGS sequence"/>
</dbReference>
<organism evidence="2 3">
    <name type="scientific">Plasmodium falciparum (isolate HB3)</name>
    <dbReference type="NCBI Taxonomy" id="137071"/>
    <lineage>
        <taxon>Eukaryota</taxon>
        <taxon>Sar</taxon>
        <taxon>Alveolata</taxon>
        <taxon>Apicomplexa</taxon>
        <taxon>Aconoidasida</taxon>
        <taxon>Haemosporida</taxon>
        <taxon>Plasmodiidae</taxon>
        <taxon>Plasmodium</taxon>
        <taxon>Plasmodium (Laverania)</taxon>
    </lineage>
</organism>
<dbReference type="KEGG" id="pfh:PFHG_04476"/>
<dbReference type="InterPro" id="IPR029211">
    <property type="entry name" value="PfEMP1_ATS"/>
</dbReference>
<dbReference type="Pfam" id="PF15445">
    <property type="entry name" value="ATS"/>
    <property type="match status" value="2"/>
</dbReference>
<gene>
    <name evidence="2" type="ORF">PFHG_04476</name>
</gene>
<dbReference type="OrthoDB" id="378826at2759"/>